<reference evidence="7" key="2">
    <citation type="journal article" date="2012" name="PLoS ONE">
        <title>A Deeply Branching Thermophilic Bacterium with an Ancient Acetyl-CoA Pathway Dominates a Subsurface Ecosystem.</title>
        <authorList>
            <person name="Takami H."/>
            <person name="Noguchi H."/>
            <person name="Takaki Y."/>
            <person name="Uchiyama I."/>
            <person name="Toyoda A."/>
            <person name="Nishi S."/>
            <person name="Chee G.-J."/>
            <person name="Arai W."/>
            <person name="Nunoura T."/>
            <person name="Itoh T."/>
            <person name="Hattori M."/>
            <person name="Takai K."/>
        </authorList>
    </citation>
    <scope>NUCLEOTIDE SEQUENCE</scope>
</reference>
<proteinExistence type="inferred from homology"/>
<dbReference type="PANTHER" id="PTHR21569:SF1">
    <property type="entry name" value="SMALL RIBOSOMAL SUBUNIT PROTEIN US9M"/>
    <property type="match status" value="1"/>
</dbReference>
<dbReference type="GO" id="GO:0005737">
    <property type="term" value="C:cytoplasm"/>
    <property type="evidence" value="ECO:0007669"/>
    <property type="project" value="UniProtKB-ARBA"/>
</dbReference>
<evidence type="ECO:0000256" key="6">
    <source>
        <dbReference type="RuleBase" id="RU003815"/>
    </source>
</evidence>
<dbReference type="InterPro" id="IPR014721">
    <property type="entry name" value="Ribsml_uS5_D2-typ_fold_subgr"/>
</dbReference>
<dbReference type="GO" id="GO:0015935">
    <property type="term" value="C:small ribosomal subunit"/>
    <property type="evidence" value="ECO:0007669"/>
    <property type="project" value="UniProtKB-ARBA"/>
</dbReference>
<dbReference type="Pfam" id="PF00380">
    <property type="entry name" value="Ribosomal_S9"/>
    <property type="match status" value="1"/>
</dbReference>
<protein>
    <recommendedName>
        <fullName evidence="4 5">Small ribosomal subunit protein uS9</fullName>
    </recommendedName>
</protein>
<gene>
    <name evidence="5" type="primary">rpsI</name>
    <name evidence="7" type="ORF">HGMM_OP4C320</name>
</gene>
<dbReference type="NCBIfam" id="NF001099">
    <property type="entry name" value="PRK00132.1"/>
    <property type="match status" value="1"/>
</dbReference>
<dbReference type="PROSITE" id="PS00360">
    <property type="entry name" value="RIBOSOMAL_S9"/>
    <property type="match status" value="1"/>
</dbReference>
<evidence type="ECO:0000256" key="3">
    <source>
        <dbReference type="ARBA" id="ARBA00023274"/>
    </source>
</evidence>
<dbReference type="GO" id="GO:0003723">
    <property type="term" value="F:RNA binding"/>
    <property type="evidence" value="ECO:0007669"/>
    <property type="project" value="TreeGrafter"/>
</dbReference>
<dbReference type="InterPro" id="IPR020568">
    <property type="entry name" value="Ribosomal_Su5_D2-typ_SF"/>
</dbReference>
<evidence type="ECO:0000256" key="1">
    <source>
        <dbReference type="ARBA" id="ARBA00005251"/>
    </source>
</evidence>
<dbReference type="GO" id="GO:0006412">
    <property type="term" value="P:translation"/>
    <property type="evidence" value="ECO:0007669"/>
    <property type="project" value="UniProtKB-UniRule"/>
</dbReference>
<dbReference type="EMBL" id="AP011803">
    <property type="protein sequence ID" value="BAL59684.1"/>
    <property type="molecule type" value="Genomic_DNA"/>
</dbReference>
<dbReference type="InterPro" id="IPR000754">
    <property type="entry name" value="Ribosomal_uS9"/>
</dbReference>
<organism evidence="7">
    <name type="scientific">Acetithermum autotrophicum</name>
    <dbReference type="NCBI Taxonomy" id="1446466"/>
    <lineage>
        <taxon>Bacteria</taxon>
        <taxon>Candidatus Bipolaricaulota</taxon>
        <taxon>Candidatus Acetithermum</taxon>
    </lineage>
</organism>
<dbReference type="FunFam" id="3.30.230.10:FF:000001">
    <property type="entry name" value="30S ribosomal protein S9"/>
    <property type="match status" value="1"/>
</dbReference>
<dbReference type="GO" id="GO:0003735">
    <property type="term" value="F:structural constituent of ribosome"/>
    <property type="evidence" value="ECO:0007669"/>
    <property type="project" value="InterPro"/>
</dbReference>
<evidence type="ECO:0000313" key="7">
    <source>
        <dbReference type="EMBL" id="BAL59684.1"/>
    </source>
</evidence>
<name>H5SVQ5_ACEAU</name>
<evidence type="ECO:0000256" key="4">
    <source>
        <dbReference type="ARBA" id="ARBA00035259"/>
    </source>
</evidence>
<keyword evidence="3 5" id="KW-0687">Ribonucleoprotein</keyword>
<reference evidence="7" key="1">
    <citation type="journal article" date="2005" name="Environ. Microbiol.">
        <title>Genetic and functional properties of uncultivated thermophilic crenarchaeotes from a subsurface gold mine as revealed by analysis of genome fragments.</title>
        <authorList>
            <person name="Nunoura T."/>
            <person name="Hirayama H."/>
            <person name="Takami H."/>
            <person name="Oida H."/>
            <person name="Nishi S."/>
            <person name="Shimamura S."/>
            <person name="Suzuki Y."/>
            <person name="Inagaki F."/>
            <person name="Takai K."/>
            <person name="Nealson K.H."/>
            <person name="Horikoshi K."/>
        </authorList>
    </citation>
    <scope>NUCLEOTIDE SEQUENCE</scope>
</reference>
<dbReference type="Gene3D" id="3.30.230.10">
    <property type="match status" value="1"/>
</dbReference>
<dbReference type="InterPro" id="IPR023035">
    <property type="entry name" value="Ribosomal_uS9_bac/plastid"/>
</dbReference>
<dbReference type="PANTHER" id="PTHR21569">
    <property type="entry name" value="RIBOSOMAL PROTEIN S9"/>
    <property type="match status" value="1"/>
</dbReference>
<dbReference type="AlphaFoldDB" id="H5SVQ5"/>
<evidence type="ECO:0000256" key="2">
    <source>
        <dbReference type="ARBA" id="ARBA00022980"/>
    </source>
</evidence>
<evidence type="ECO:0000256" key="5">
    <source>
        <dbReference type="HAMAP-Rule" id="MF_00532"/>
    </source>
</evidence>
<accession>H5SVQ5</accession>
<comment type="similarity">
    <text evidence="1 5 6">Belongs to the universal ribosomal protein uS9 family.</text>
</comment>
<keyword evidence="2 5" id="KW-0689">Ribosomal protein</keyword>
<dbReference type="HAMAP" id="MF_00532_B">
    <property type="entry name" value="Ribosomal_uS9_B"/>
    <property type="match status" value="1"/>
</dbReference>
<sequence>MTNTQTQTVPKPRLPKILPDGKIHAIGRRKESVARVFLKPNGEGKVIVNGQPAEQYFAADGYIKDRITQVILKPFVVTGTMNRYDVIATCRGGGFTGQMEAIRLGIARALLAVNPDYKTALRKEGLLTRDPRMVERKKYGFHKARRGQQFSKR</sequence>
<dbReference type="SUPFAM" id="SSF54211">
    <property type="entry name" value="Ribosomal protein S5 domain 2-like"/>
    <property type="match status" value="1"/>
</dbReference>
<dbReference type="InterPro" id="IPR020574">
    <property type="entry name" value="Ribosomal_uS9_CS"/>
</dbReference>